<evidence type="ECO:0000256" key="1">
    <source>
        <dbReference type="ARBA" id="ARBA00004123"/>
    </source>
</evidence>
<dbReference type="Pfam" id="PF18517">
    <property type="entry name" value="LZ3wCH"/>
    <property type="match status" value="1"/>
</dbReference>
<feature type="domain" description="Mnd1 HTH" evidence="5">
    <location>
        <begin position="2"/>
        <end position="52"/>
    </location>
</feature>
<reference evidence="7 8" key="1">
    <citation type="journal article" date="2023" name="Commun. Biol.">
        <title>Genome analysis of Parmales, the sister group of diatoms, reveals the evolutionary specialization of diatoms from phago-mixotrophs to photoautotrophs.</title>
        <authorList>
            <person name="Ban H."/>
            <person name="Sato S."/>
            <person name="Yoshikawa S."/>
            <person name="Yamada K."/>
            <person name="Nakamura Y."/>
            <person name="Ichinomiya M."/>
            <person name="Sato N."/>
            <person name="Blanc-Mathieu R."/>
            <person name="Endo H."/>
            <person name="Kuwata A."/>
            <person name="Ogata H."/>
        </authorList>
    </citation>
    <scope>NUCLEOTIDE SEQUENCE [LARGE SCALE GENOMIC DNA]</scope>
</reference>
<proteinExistence type="predicted"/>
<keyword evidence="3" id="KW-0539">Nucleus</keyword>
<protein>
    <recommendedName>
        <fullName evidence="9">Meiotic nuclear division protein 1 homolog</fullName>
    </recommendedName>
</protein>
<name>A0ABQ6N2C8_9STRA</name>
<dbReference type="Pfam" id="PF03962">
    <property type="entry name" value="Mnd1"/>
    <property type="match status" value="1"/>
</dbReference>
<organism evidence="7 8">
    <name type="scientific">Tetraparma gracilis</name>
    <dbReference type="NCBI Taxonomy" id="2962635"/>
    <lineage>
        <taxon>Eukaryota</taxon>
        <taxon>Sar</taxon>
        <taxon>Stramenopiles</taxon>
        <taxon>Ochrophyta</taxon>
        <taxon>Bolidophyceae</taxon>
        <taxon>Parmales</taxon>
        <taxon>Triparmaceae</taxon>
        <taxon>Tetraparma</taxon>
    </lineage>
</organism>
<evidence type="ECO:0000313" key="7">
    <source>
        <dbReference type="EMBL" id="GMI37831.1"/>
    </source>
</evidence>
<feature type="domain" description="Leucine zipper with capping helix" evidence="6">
    <location>
        <begin position="129"/>
        <end position="181"/>
    </location>
</feature>
<evidence type="ECO:0000256" key="2">
    <source>
        <dbReference type="ARBA" id="ARBA00023054"/>
    </source>
</evidence>
<comment type="caution">
    <text evidence="7">The sequence shown here is derived from an EMBL/GenBank/DDBJ whole genome shotgun (WGS) entry which is preliminary data.</text>
</comment>
<evidence type="ECO:0000259" key="6">
    <source>
        <dbReference type="Pfam" id="PF18517"/>
    </source>
</evidence>
<evidence type="ECO:0000256" key="3">
    <source>
        <dbReference type="ARBA" id="ARBA00023242"/>
    </source>
</evidence>
<sequence>MKDVHVEKEVLSLASKAGVSQGAIQDVLDALIDDGLVNRRKIAGANYLWSFPAAADRGKLTKFEAMKEGVAGGKRKLAEAEGKLQTAGLGREDPTGSRASKLARIAELSAGRAALQAELEVLKESDPQVLADLQKELRLARDAANRWTDNVFACKGYLTKKRGFEGKEAERMIGITGNFDYPEDK</sequence>
<evidence type="ECO:0000256" key="4">
    <source>
        <dbReference type="SAM" id="Coils"/>
    </source>
</evidence>
<gene>
    <name evidence="7" type="ORF">TeGR_g9744</name>
</gene>
<keyword evidence="2 4" id="KW-0175">Coiled coil</keyword>
<dbReference type="Proteomes" id="UP001165060">
    <property type="component" value="Unassembled WGS sequence"/>
</dbReference>
<evidence type="ECO:0000313" key="8">
    <source>
        <dbReference type="Proteomes" id="UP001165060"/>
    </source>
</evidence>
<keyword evidence="8" id="KW-1185">Reference proteome</keyword>
<feature type="non-terminal residue" evidence="7">
    <location>
        <position position="185"/>
    </location>
</feature>
<dbReference type="EMBL" id="BRYB01000794">
    <property type="protein sequence ID" value="GMI37831.1"/>
    <property type="molecule type" value="Genomic_DNA"/>
</dbReference>
<comment type="subcellular location">
    <subcellularLocation>
        <location evidence="1">Nucleus</location>
    </subcellularLocation>
</comment>
<evidence type="ECO:0000259" key="5">
    <source>
        <dbReference type="Pfam" id="PF03962"/>
    </source>
</evidence>
<feature type="coiled-coil region" evidence="4">
    <location>
        <begin position="105"/>
        <end position="150"/>
    </location>
</feature>
<evidence type="ECO:0008006" key="9">
    <source>
        <dbReference type="Google" id="ProtNLM"/>
    </source>
</evidence>
<dbReference type="InterPro" id="IPR040661">
    <property type="entry name" value="LZ3wCH"/>
</dbReference>
<dbReference type="InterPro" id="IPR040453">
    <property type="entry name" value="Mnd1_HTH"/>
</dbReference>
<accession>A0ABQ6N2C8</accession>